<name>A0A6C0FG76_9ZZZZ</name>
<accession>A0A6C0FG76</accession>
<sequence>MFNIIRHCENERAKNTIEYKRFKTGTNDPTITRRKRFAELMKSSKTARIHNFQERLSKGTIFVASQGQHADDYPSYRYASGQIYTVPINETNRRIVETENNTNGTTTTNGTSTTTNGTTTTTYDTSTTTNGTTTTTNGSSTTTNDSNY</sequence>
<organism evidence="2">
    <name type="scientific">viral metagenome</name>
    <dbReference type="NCBI Taxonomy" id="1070528"/>
    <lineage>
        <taxon>unclassified sequences</taxon>
        <taxon>metagenomes</taxon>
        <taxon>organismal metagenomes</taxon>
    </lineage>
</organism>
<protein>
    <submittedName>
        <fullName evidence="2">Uncharacterized protein</fullName>
    </submittedName>
</protein>
<feature type="region of interest" description="Disordered" evidence="1">
    <location>
        <begin position="96"/>
        <end position="148"/>
    </location>
</feature>
<proteinExistence type="predicted"/>
<dbReference type="AlphaFoldDB" id="A0A6C0FG76"/>
<reference evidence="2" key="1">
    <citation type="journal article" date="2020" name="Nature">
        <title>Giant virus diversity and host interactions through global metagenomics.</title>
        <authorList>
            <person name="Schulz F."/>
            <person name="Roux S."/>
            <person name="Paez-Espino D."/>
            <person name="Jungbluth S."/>
            <person name="Walsh D.A."/>
            <person name="Denef V.J."/>
            <person name="McMahon K.D."/>
            <person name="Konstantinidis K.T."/>
            <person name="Eloe-Fadrosh E.A."/>
            <person name="Kyrpides N.C."/>
            <person name="Woyke T."/>
        </authorList>
    </citation>
    <scope>NUCLEOTIDE SEQUENCE</scope>
    <source>
        <strain evidence="2">GVMAG-S-ERX556049-19</strain>
    </source>
</reference>
<feature type="compositionally biased region" description="Low complexity" evidence="1">
    <location>
        <begin position="100"/>
        <end position="148"/>
    </location>
</feature>
<evidence type="ECO:0000313" key="2">
    <source>
        <dbReference type="EMBL" id="QHT38035.1"/>
    </source>
</evidence>
<evidence type="ECO:0000256" key="1">
    <source>
        <dbReference type="SAM" id="MobiDB-lite"/>
    </source>
</evidence>
<dbReference type="EMBL" id="MN738824">
    <property type="protein sequence ID" value="QHT38035.1"/>
    <property type="molecule type" value="Genomic_DNA"/>
</dbReference>